<evidence type="ECO:0000256" key="5">
    <source>
        <dbReference type="ARBA" id="ARBA00022741"/>
    </source>
</evidence>
<dbReference type="Pfam" id="PF14306">
    <property type="entry name" value="PUA_2"/>
    <property type="match status" value="1"/>
</dbReference>
<evidence type="ECO:0000256" key="2">
    <source>
        <dbReference type="ARBA" id="ARBA00012391"/>
    </source>
</evidence>
<comment type="pathway">
    <text evidence="1">Sulfur metabolism.</text>
</comment>
<dbReference type="STRING" id="504800.SAMN04488085_108155"/>
<accession>A0A1I4G4X3</accession>
<feature type="domain" description="Sulphate adenylyltransferase catalytic" evidence="8">
    <location>
        <begin position="170"/>
        <end position="384"/>
    </location>
</feature>
<dbReference type="AlphaFoldDB" id="A0A1I4G4X3"/>
<evidence type="ECO:0000256" key="1">
    <source>
        <dbReference type="ARBA" id="ARBA00004678"/>
    </source>
</evidence>
<gene>
    <name evidence="10" type="ORF">SAMN04488085_108155</name>
</gene>
<evidence type="ECO:0000256" key="6">
    <source>
        <dbReference type="ARBA" id="ARBA00022840"/>
    </source>
</evidence>
<dbReference type="Gene3D" id="3.10.400.10">
    <property type="entry name" value="Sulfate adenylyltransferase"/>
    <property type="match status" value="1"/>
</dbReference>
<evidence type="ECO:0000256" key="3">
    <source>
        <dbReference type="ARBA" id="ARBA00022679"/>
    </source>
</evidence>
<dbReference type="InterPro" id="IPR002650">
    <property type="entry name" value="Sulphate_adenylyltransferase"/>
</dbReference>
<dbReference type="InterPro" id="IPR015947">
    <property type="entry name" value="PUA-like_sf"/>
</dbReference>
<evidence type="ECO:0000256" key="4">
    <source>
        <dbReference type="ARBA" id="ARBA00022695"/>
    </source>
</evidence>
<dbReference type="RefSeq" id="WP_091325756.1">
    <property type="nucleotide sequence ID" value="NZ_FOSW01000008.1"/>
</dbReference>
<sequence>MAIPGPPPHGGALVDLRVEDGRAVAAAAQELPRWELTRRQRCDLELLATGGFSPLRTFLGRADHASVCTAMRLTTGELWPIPVTLDLPECVVAAASSAGGLTLCARGADLAVLWLREAWRPDRVAEAAAVFGTTDPAHPGVHTLLHETHPWYVSGPLAVLALPTHHDFRSLRHTPAELRRELADRGWDTVVAFQTRNPMHRAHQELTIRAARELGAHVLLHPVVGITKPGDVDPSVRVRCYRALLPTYPPGTVLLSVLPLAMRMAGPREALWHAIVRKNHGATHFIVGRDHAGPGPDSQGRPFYEPSEAQDLLRRHEDELGIGVVPFRQMVFVRELQRHVPEDEVPPGHHCLRISGTEQRRRLAQGEELPEWFTPPEVAAELRRAFPGRTGEAVALLS</sequence>
<dbReference type="PANTHER" id="PTHR42700">
    <property type="entry name" value="SULFATE ADENYLYLTRANSFERASE"/>
    <property type="match status" value="1"/>
</dbReference>
<dbReference type="InterPro" id="IPR024951">
    <property type="entry name" value="Sulfurylase_cat_dom"/>
</dbReference>
<keyword evidence="6" id="KW-0067">ATP-binding</keyword>
<keyword evidence="4 10" id="KW-0548">Nucleotidyltransferase</keyword>
<dbReference type="SUPFAM" id="SSF52374">
    <property type="entry name" value="Nucleotidylyl transferase"/>
    <property type="match status" value="1"/>
</dbReference>
<proteinExistence type="predicted"/>
<dbReference type="InterPro" id="IPR014729">
    <property type="entry name" value="Rossmann-like_a/b/a_fold"/>
</dbReference>
<evidence type="ECO:0000259" key="8">
    <source>
        <dbReference type="Pfam" id="PF01747"/>
    </source>
</evidence>
<dbReference type="SUPFAM" id="SSF88697">
    <property type="entry name" value="PUA domain-like"/>
    <property type="match status" value="1"/>
</dbReference>
<dbReference type="InParanoid" id="A0A1I4G4X3"/>
<dbReference type="Gene3D" id="3.40.50.620">
    <property type="entry name" value="HUPs"/>
    <property type="match status" value="1"/>
</dbReference>
<dbReference type="GO" id="GO:0010134">
    <property type="term" value="P:sulfate assimilation via adenylyl sulfate reduction"/>
    <property type="evidence" value="ECO:0007669"/>
    <property type="project" value="TreeGrafter"/>
</dbReference>
<dbReference type="CDD" id="cd00517">
    <property type="entry name" value="ATPS"/>
    <property type="match status" value="1"/>
</dbReference>
<dbReference type="GO" id="GO:0019379">
    <property type="term" value="P:sulfate assimilation, phosphoadenylyl sulfate reduction by phosphoadenylyl-sulfate reductase (thioredoxin)"/>
    <property type="evidence" value="ECO:0007669"/>
    <property type="project" value="TreeGrafter"/>
</dbReference>
<reference evidence="11" key="1">
    <citation type="submission" date="2016-10" db="EMBL/GenBank/DDBJ databases">
        <authorList>
            <person name="Varghese N."/>
            <person name="Submissions S."/>
        </authorList>
    </citation>
    <scope>NUCLEOTIDE SEQUENCE [LARGE SCALE GENOMIC DNA]</scope>
    <source>
        <strain evidence="11">DSM 45317</strain>
    </source>
</reference>
<organism evidence="10 11">
    <name type="scientific">Geodermatophilus ruber</name>
    <dbReference type="NCBI Taxonomy" id="504800"/>
    <lineage>
        <taxon>Bacteria</taxon>
        <taxon>Bacillati</taxon>
        <taxon>Actinomycetota</taxon>
        <taxon>Actinomycetes</taxon>
        <taxon>Geodermatophilales</taxon>
        <taxon>Geodermatophilaceae</taxon>
        <taxon>Geodermatophilus</taxon>
    </lineage>
</organism>
<evidence type="ECO:0000313" key="10">
    <source>
        <dbReference type="EMBL" id="SFL25095.1"/>
    </source>
</evidence>
<dbReference type="OrthoDB" id="9804504at2"/>
<dbReference type="EC" id="2.7.7.4" evidence="2"/>
<dbReference type="Pfam" id="PF01747">
    <property type="entry name" value="ATP-sulfurylase"/>
    <property type="match status" value="1"/>
</dbReference>
<keyword evidence="5" id="KW-0547">Nucleotide-binding</keyword>
<evidence type="ECO:0000259" key="9">
    <source>
        <dbReference type="Pfam" id="PF14306"/>
    </source>
</evidence>
<dbReference type="EMBL" id="FOSW01000008">
    <property type="protein sequence ID" value="SFL25095.1"/>
    <property type="molecule type" value="Genomic_DNA"/>
</dbReference>
<dbReference type="InterPro" id="IPR025980">
    <property type="entry name" value="ATP-Sase_PUA-like_dom"/>
</dbReference>
<feature type="domain" description="ATP-sulfurylase PUA-like" evidence="9">
    <location>
        <begin position="7"/>
        <end position="160"/>
    </location>
</feature>
<dbReference type="GO" id="GO:0005524">
    <property type="term" value="F:ATP binding"/>
    <property type="evidence" value="ECO:0007669"/>
    <property type="project" value="UniProtKB-KW"/>
</dbReference>
<protein>
    <recommendedName>
        <fullName evidence="2">sulfate adenylyltransferase</fullName>
        <ecNumber evidence="2">2.7.7.4</ecNumber>
    </recommendedName>
</protein>
<keyword evidence="11" id="KW-1185">Reference proteome</keyword>
<dbReference type="PANTHER" id="PTHR42700:SF1">
    <property type="entry name" value="SULFATE ADENYLYLTRANSFERASE"/>
    <property type="match status" value="1"/>
</dbReference>
<dbReference type="Proteomes" id="UP000199152">
    <property type="component" value="Unassembled WGS sequence"/>
</dbReference>
<evidence type="ECO:0000256" key="7">
    <source>
        <dbReference type="ARBA" id="ARBA00049370"/>
    </source>
</evidence>
<comment type="catalytic activity">
    <reaction evidence="7">
        <text>sulfate + ATP + H(+) = adenosine 5'-phosphosulfate + diphosphate</text>
        <dbReference type="Rhea" id="RHEA:18133"/>
        <dbReference type="ChEBI" id="CHEBI:15378"/>
        <dbReference type="ChEBI" id="CHEBI:16189"/>
        <dbReference type="ChEBI" id="CHEBI:30616"/>
        <dbReference type="ChEBI" id="CHEBI:33019"/>
        <dbReference type="ChEBI" id="CHEBI:58243"/>
        <dbReference type="EC" id="2.7.7.4"/>
    </reaction>
</comment>
<name>A0A1I4G4X3_9ACTN</name>
<dbReference type="InterPro" id="IPR050512">
    <property type="entry name" value="Sulf_AdTrans/APS_kinase"/>
</dbReference>
<evidence type="ECO:0000313" key="11">
    <source>
        <dbReference type="Proteomes" id="UP000199152"/>
    </source>
</evidence>
<dbReference type="NCBIfam" id="TIGR00339">
    <property type="entry name" value="sopT"/>
    <property type="match status" value="1"/>
</dbReference>
<keyword evidence="3 10" id="KW-0808">Transferase</keyword>
<dbReference type="GO" id="GO:0005737">
    <property type="term" value="C:cytoplasm"/>
    <property type="evidence" value="ECO:0007669"/>
    <property type="project" value="TreeGrafter"/>
</dbReference>
<dbReference type="GO" id="GO:0004781">
    <property type="term" value="F:sulfate adenylyltransferase (ATP) activity"/>
    <property type="evidence" value="ECO:0007669"/>
    <property type="project" value="UniProtKB-EC"/>
</dbReference>